<proteinExistence type="predicted"/>
<name>A0ABX0V4S9_9HYPH</name>
<dbReference type="RefSeq" id="WP_166954720.1">
    <property type="nucleotide sequence ID" value="NZ_JAASQI010000008.1"/>
</dbReference>
<gene>
    <name evidence="2" type="ORF">FHS82_003275</name>
</gene>
<organism evidence="2 3">
    <name type="scientific">Pseudochelatococcus lubricantis</name>
    <dbReference type="NCBI Taxonomy" id="1538102"/>
    <lineage>
        <taxon>Bacteria</taxon>
        <taxon>Pseudomonadati</taxon>
        <taxon>Pseudomonadota</taxon>
        <taxon>Alphaproteobacteria</taxon>
        <taxon>Hyphomicrobiales</taxon>
        <taxon>Chelatococcaceae</taxon>
        <taxon>Pseudochelatococcus</taxon>
    </lineage>
</organism>
<evidence type="ECO:0000313" key="3">
    <source>
        <dbReference type="Proteomes" id="UP001429580"/>
    </source>
</evidence>
<protein>
    <recommendedName>
        <fullName evidence="4">YbaB/EbfC DNA-binding family protein</fullName>
    </recommendedName>
</protein>
<evidence type="ECO:0008006" key="4">
    <source>
        <dbReference type="Google" id="ProtNLM"/>
    </source>
</evidence>
<feature type="region of interest" description="Disordered" evidence="1">
    <location>
        <begin position="93"/>
        <end position="116"/>
    </location>
</feature>
<comment type="caution">
    <text evidence="2">The sequence shown here is derived from an EMBL/GenBank/DDBJ whole genome shotgun (WGS) entry which is preliminary data.</text>
</comment>
<accession>A0ABX0V4S9</accession>
<dbReference type="Proteomes" id="UP001429580">
    <property type="component" value="Unassembled WGS sequence"/>
</dbReference>
<evidence type="ECO:0000256" key="1">
    <source>
        <dbReference type="SAM" id="MobiDB-lite"/>
    </source>
</evidence>
<feature type="compositionally biased region" description="Low complexity" evidence="1">
    <location>
        <begin position="55"/>
        <end position="64"/>
    </location>
</feature>
<feature type="region of interest" description="Disordered" evidence="1">
    <location>
        <begin position="1"/>
        <end position="77"/>
    </location>
</feature>
<reference evidence="2 3" key="1">
    <citation type="submission" date="2020-03" db="EMBL/GenBank/DDBJ databases">
        <title>Genomic Encyclopedia of Type Strains, Phase IV (KMG-IV): sequencing the most valuable type-strain genomes for metagenomic binning, comparative biology and taxonomic classification.</title>
        <authorList>
            <person name="Goeker M."/>
        </authorList>
    </citation>
    <scope>NUCLEOTIDE SEQUENCE [LARGE SCALE GENOMIC DNA]</scope>
    <source>
        <strain evidence="2 3">DSM 103870</strain>
    </source>
</reference>
<evidence type="ECO:0000313" key="2">
    <source>
        <dbReference type="EMBL" id="NIJ59420.1"/>
    </source>
</evidence>
<keyword evidence="3" id="KW-1185">Reference proteome</keyword>
<feature type="compositionally biased region" description="Gly residues" evidence="1">
    <location>
        <begin position="30"/>
        <end position="41"/>
    </location>
</feature>
<dbReference type="EMBL" id="JAASQI010000008">
    <property type="protein sequence ID" value="NIJ59420.1"/>
    <property type="molecule type" value="Genomic_DNA"/>
</dbReference>
<sequence length="271" mass="27675">MSHLGPYRPGGTGDEDRLDRGGSRHYPAGDGTGASGNGTWSGFGERQAKEEHAGARTGAGARPPGDWPRDTKGRETPASLSMRADDFQHRLHQAASAENEGEPSGGSPRSADATGDERVLATCAGTGSTLPLFNAIQQAEATAAAPARLQEALDAIAVRVERAIRAEFAVTPDGMRSLSIDLGGAMNGISAVTIRLSAGGLDIVLAGSGEMFAEDAVHAAQALADRLSKRFGSRTIRVLAAGREAGADEADGDVPASPLADAVAGRAGRLA</sequence>